<evidence type="ECO:0000313" key="1">
    <source>
        <dbReference type="EMBL" id="PJJ40494.1"/>
    </source>
</evidence>
<gene>
    <name evidence="1" type="ORF">BGX16_0420</name>
</gene>
<organism evidence="1 2">
    <name type="scientific">Hallerella succinigenes</name>
    <dbReference type="NCBI Taxonomy" id="1896222"/>
    <lineage>
        <taxon>Bacteria</taxon>
        <taxon>Pseudomonadati</taxon>
        <taxon>Fibrobacterota</taxon>
        <taxon>Fibrobacteria</taxon>
        <taxon>Fibrobacterales</taxon>
        <taxon>Fibrobacteraceae</taxon>
        <taxon>Hallerella</taxon>
    </lineage>
</organism>
<evidence type="ECO:0008006" key="3">
    <source>
        <dbReference type="Google" id="ProtNLM"/>
    </source>
</evidence>
<dbReference type="AlphaFoldDB" id="A0A2M9A469"/>
<keyword evidence="2" id="KW-1185">Reference proteome</keyword>
<dbReference type="OrthoDB" id="9793460at2"/>
<proteinExistence type="predicted"/>
<evidence type="ECO:0000313" key="2">
    <source>
        <dbReference type="Proteomes" id="UP000231134"/>
    </source>
</evidence>
<dbReference type="EMBL" id="PGEX01000001">
    <property type="protein sequence ID" value="PJJ40494.1"/>
    <property type="molecule type" value="Genomic_DNA"/>
</dbReference>
<dbReference type="Proteomes" id="UP000231134">
    <property type="component" value="Unassembled WGS sequence"/>
</dbReference>
<name>A0A2M9A469_9BACT</name>
<reference evidence="1 2" key="1">
    <citation type="submission" date="2017-11" db="EMBL/GenBank/DDBJ databases">
        <title>Animal gut microbial communities from fecal samples from Wisconsin, USA.</title>
        <authorList>
            <person name="Neumann A."/>
        </authorList>
    </citation>
    <scope>NUCLEOTIDE SEQUENCE [LARGE SCALE GENOMIC DNA]</scope>
    <source>
        <strain evidence="1 2">UWS3</strain>
    </source>
</reference>
<accession>A0A2M9A469</accession>
<protein>
    <recommendedName>
        <fullName evidence="3">Lipoprotein</fullName>
    </recommendedName>
</protein>
<sequence length="218" mass="23883">MKLPLRTIWVLGICVFLIACLETPDSPEVSSTTPEILICISQTDSSCTSPLQASPTEPFTLQANVFPSSAKSELSFKWISAKSETLKTGTPFKTDTSRVPDSLIVTDDNKNRLSFALDFIFDTAPVLSSKTVPANGDTLFGDSTTAFFFEYSATDADKGDSLVYTLVLDSTEYFAGSMTTLYQSGLAEGEHAFRVIVQDVYGLKDSTDWIEFTVQEEK</sequence>
<dbReference type="RefSeq" id="WP_157797824.1">
    <property type="nucleotide sequence ID" value="NZ_JAQXKX010000038.1"/>
</dbReference>
<comment type="caution">
    <text evidence="1">The sequence shown here is derived from an EMBL/GenBank/DDBJ whole genome shotgun (WGS) entry which is preliminary data.</text>
</comment>
<dbReference type="PROSITE" id="PS51257">
    <property type="entry name" value="PROKAR_LIPOPROTEIN"/>
    <property type="match status" value="1"/>
</dbReference>